<dbReference type="EMBL" id="JBAHYK010000239">
    <property type="protein sequence ID" value="KAL0576208.1"/>
    <property type="molecule type" value="Genomic_DNA"/>
</dbReference>
<keyword evidence="4" id="KW-1185">Reference proteome</keyword>
<gene>
    <name evidence="3" type="ORF">V5O48_005775</name>
</gene>
<dbReference type="Proteomes" id="UP001465976">
    <property type="component" value="Unassembled WGS sequence"/>
</dbReference>
<organism evidence="3 4">
    <name type="scientific">Marasmius crinis-equi</name>
    <dbReference type="NCBI Taxonomy" id="585013"/>
    <lineage>
        <taxon>Eukaryota</taxon>
        <taxon>Fungi</taxon>
        <taxon>Dikarya</taxon>
        <taxon>Basidiomycota</taxon>
        <taxon>Agaricomycotina</taxon>
        <taxon>Agaricomycetes</taxon>
        <taxon>Agaricomycetidae</taxon>
        <taxon>Agaricales</taxon>
        <taxon>Marasmiineae</taxon>
        <taxon>Marasmiaceae</taxon>
        <taxon>Marasmius</taxon>
    </lineage>
</organism>
<proteinExistence type="predicted"/>
<evidence type="ECO:0000256" key="2">
    <source>
        <dbReference type="SAM" id="SignalP"/>
    </source>
</evidence>
<accession>A0ABR3FLD2</accession>
<evidence type="ECO:0000256" key="1">
    <source>
        <dbReference type="SAM" id="MobiDB-lite"/>
    </source>
</evidence>
<comment type="caution">
    <text evidence="3">The sequence shown here is derived from an EMBL/GenBank/DDBJ whole genome shotgun (WGS) entry which is preliminary data.</text>
</comment>
<evidence type="ECO:0000313" key="3">
    <source>
        <dbReference type="EMBL" id="KAL0576208.1"/>
    </source>
</evidence>
<keyword evidence="2" id="KW-0732">Signal</keyword>
<feature type="compositionally biased region" description="Basic and acidic residues" evidence="1">
    <location>
        <begin position="38"/>
        <end position="49"/>
    </location>
</feature>
<feature type="region of interest" description="Disordered" evidence="1">
    <location>
        <begin position="28"/>
        <end position="82"/>
    </location>
</feature>
<sequence>MSKGILYLFLTVLLLGLVVSAAPVPGGAKRSLKQLKLKRGDPSPLKRADAPAGKPSGLPTPPSPPNKRQDAAAPKPSKSWRK</sequence>
<reference evidence="3 4" key="1">
    <citation type="submission" date="2024-02" db="EMBL/GenBank/DDBJ databases">
        <title>A draft genome for the cacao thread blight pathogen Marasmius crinis-equi.</title>
        <authorList>
            <person name="Cohen S.P."/>
            <person name="Baruah I.K."/>
            <person name="Amoako-Attah I."/>
            <person name="Bukari Y."/>
            <person name="Meinhardt L.W."/>
            <person name="Bailey B.A."/>
        </authorList>
    </citation>
    <scope>NUCLEOTIDE SEQUENCE [LARGE SCALE GENOMIC DNA]</scope>
    <source>
        <strain evidence="3 4">GH-76</strain>
    </source>
</reference>
<feature type="chain" id="PRO_5045870654" evidence="2">
    <location>
        <begin position="22"/>
        <end position="82"/>
    </location>
</feature>
<name>A0ABR3FLD2_9AGAR</name>
<evidence type="ECO:0000313" key="4">
    <source>
        <dbReference type="Proteomes" id="UP001465976"/>
    </source>
</evidence>
<protein>
    <submittedName>
        <fullName evidence="3">Uncharacterized protein</fullName>
    </submittedName>
</protein>
<feature type="signal peptide" evidence="2">
    <location>
        <begin position="1"/>
        <end position="21"/>
    </location>
</feature>